<dbReference type="KEGG" id="sjp:SJA_C1-25890"/>
<dbReference type="Proteomes" id="UP000007753">
    <property type="component" value="Chromosome 1"/>
</dbReference>
<accession>D4Z491</accession>
<organism evidence="1 2">
    <name type="scientific">Sphingobium indicum (strain DSM 16413 / CCM 7287 / MTCC 6362 / UT26 / NBRC 101211 / UT26S)</name>
    <name type="common">Sphingobium japonicum</name>
    <dbReference type="NCBI Taxonomy" id="452662"/>
    <lineage>
        <taxon>Bacteria</taxon>
        <taxon>Pseudomonadati</taxon>
        <taxon>Pseudomonadota</taxon>
        <taxon>Alphaproteobacteria</taxon>
        <taxon>Sphingomonadales</taxon>
        <taxon>Sphingomonadaceae</taxon>
        <taxon>Sphingobium</taxon>
    </lineage>
</organism>
<reference evidence="1 2" key="1">
    <citation type="journal article" date="2010" name="J. Bacteriol.">
        <title>Complete genome sequence of the representative gamma-hexachlorocyclohexane-degrading bacterium Sphingobium japonicum UT26.</title>
        <authorList>
            <person name="Nagata Y."/>
            <person name="Ohtsubo Y."/>
            <person name="Endo R."/>
            <person name="Ichikawa N."/>
            <person name="Ankai A."/>
            <person name="Oguchi A."/>
            <person name="Fukui S."/>
            <person name="Fujita N."/>
            <person name="Tsuda M."/>
        </authorList>
    </citation>
    <scope>NUCLEOTIDE SEQUENCE [LARGE SCALE GENOMIC DNA]</scope>
    <source>
        <strain evidence="2">DSM 16413 / CCM 7287 / MTCC 6362 / UT26 / NBRC 101211 / UT26S</strain>
    </source>
</reference>
<evidence type="ECO:0000313" key="1">
    <source>
        <dbReference type="EMBL" id="BAI97423.1"/>
    </source>
</evidence>
<gene>
    <name evidence="1" type="ordered locus">SJA_C1-25890</name>
</gene>
<dbReference type="HOGENOM" id="CLU_1958170_0_0_5"/>
<protein>
    <submittedName>
        <fullName evidence="1">Uncharacterized protein</fullName>
    </submittedName>
</protein>
<dbReference type="STRING" id="452662.SJA_C1-25890"/>
<keyword evidence="2" id="KW-1185">Reference proteome</keyword>
<proteinExistence type="predicted"/>
<evidence type="ECO:0000313" key="2">
    <source>
        <dbReference type="Proteomes" id="UP000007753"/>
    </source>
</evidence>
<name>D4Z491_SPHIU</name>
<sequence length="128" mass="13609">MAGGTPFLPRFVFGPSSINQCQGQAVRSYTDERLHIRIFPYVADLSSRHSDGMGSEAATRPPLSAKDEVVLRFDAIGRGDLGRLGGTGVRVAAGPFAPRVPHEGRVREVDVFAGAAEGLVLAEVEFTA</sequence>
<dbReference type="AlphaFoldDB" id="D4Z491"/>
<dbReference type="EMBL" id="AP010803">
    <property type="protein sequence ID" value="BAI97423.1"/>
    <property type="molecule type" value="Genomic_DNA"/>
</dbReference>
<dbReference type="eggNOG" id="COG2954">
    <property type="taxonomic scope" value="Bacteria"/>
</dbReference>